<dbReference type="GO" id="GO:0044727">
    <property type="term" value="P:epigenetic programing of male pronucleus"/>
    <property type="evidence" value="ECO:0007669"/>
    <property type="project" value="TreeGrafter"/>
</dbReference>
<dbReference type="Proteomes" id="UP000261340">
    <property type="component" value="Unplaced"/>
</dbReference>
<organism evidence="5 6">
    <name type="scientific">Amphilophus citrinellus</name>
    <name type="common">Midas cichlid</name>
    <name type="synonym">Cichlasoma citrinellum</name>
    <dbReference type="NCBI Taxonomy" id="61819"/>
    <lineage>
        <taxon>Eukaryota</taxon>
        <taxon>Metazoa</taxon>
        <taxon>Chordata</taxon>
        <taxon>Craniata</taxon>
        <taxon>Vertebrata</taxon>
        <taxon>Euteleostomi</taxon>
        <taxon>Actinopterygii</taxon>
        <taxon>Neopterygii</taxon>
        <taxon>Teleostei</taxon>
        <taxon>Neoteleostei</taxon>
        <taxon>Acanthomorphata</taxon>
        <taxon>Ovalentaria</taxon>
        <taxon>Cichlomorphae</taxon>
        <taxon>Cichliformes</taxon>
        <taxon>Cichlidae</taxon>
        <taxon>New World cichlids</taxon>
        <taxon>Cichlasomatinae</taxon>
        <taxon>Heroini</taxon>
        <taxon>Amphilophus</taxon>
    </lineage>
</organism>
<reference evidence="5" key="1">
    <citation type="submission" date="2025-08" db="UniProtKB">
        <authorList>
            <consortium name="Ensembl"/>
        </authorList>
    </citation>
    <scope>IDENTIFICATION</scope>
</reference>
<dbReference type="PANTHER" id="PTHR35678:SF1">
    <property type="entry name" value="PROTEIN STPG4"/>
    <property type="match status" value="1"/>
</dbReference>
<dbReference type="AlphaFoldDB" id="A0A3Q0SD89"/>
<keyword evidence="4" id="KW-0539">Nucleus</keyword>
<name>A0A3Q0SD89_AMPCI</name>
<protein>
    <submittedName>
        <fullName evidence="5">Sperm-tail PG-rich repeat containing 1</fullName>
    </submittedName>
</protein>
<dbReference type="GO" id="GO:0005737">
    <property type="term" value="C:cytoplasm"/>
    <property type="evidence" value="ECO:0007669"/>
    <property type="project" value="UniProtKB-SubCell"/>
</dbReference>
<dbReference type="GeneTree" id="ENSGT00390000011598"/>
<dbReference type="GO" id="GO:0001939">
    <property type="term" value="C:female pronucleus"/>
    <property type="evidence" value="ECO:0007669"/>
    <property type="project" value="TreeGrafter"/>
</dbReference>
<evidence type="ECO:0000256" key="2">
    <source>
        <dbReference type="ARBA" id="ARBA00004496"/>
    </source>
</evidence>
<proteinExistence type="predicted"/>
<accession>A0A3Q0SD89</accession>
<sequence length="295" mass="32748">MGRRHASGDSFMQCSAGKTWNQTAVTTHQEKKGFSSQAKRFTSQVSLNENPGRYDCFSSNEVNSPSFSKKGTTGFFCASYGRPQRVNPGPNAYNLQSSFIKKYDNTGVSRVFRLPIAVQMDGPKHITPAPNQYDVYLAVYFVSFLLSVQVSCHYEVRSSLIQGGSKVVLSPFRSKTHRIPPLVDHRVPGPGAYSPYQAPAPVKKTMLLRRYYLAIAAPPQTVPKDPPSPGPGQYDIGKCDWPSKQSVPTAAFASRTQRIPQNLRADEIPGPGFYNPQLLSKQCFCYNDSRVWIPV</sequence>
<dbReference type="PANTHER" id="PTHR35678">
    <property type="entry name" value="PROTEIN STPG4"/>
    <property type="match status" value="1"/>
</dbReference>
<dbReference type="GO" id="GO:0003682">
    <property type="term" value="F:chromatin binding"/>
    <property type="evidence" value="ECO:0007669"/>
    <property type="project" value="TreeGrafter"/>
</dbReference>
<dbReference type="GO" id="GO:0042393">
    <property type="term" value="F:histone binding"/>
    <property type="evidence" value="ECO:0007669"/>
    <property type="project" value="TreeGrafter"/>
</dbReference>
<dbReference type="InterPro" id="IPR010736">
    <property type="entry name" value="SHIPPO-rpt"/>
</dbReference>
<dbReference type="GO" id="GO:0042585">
    <property type="term" value="C:germinal vesicle"/>
    <property type="evidence" value="ECO:0007669"/>
    <property type="project" value="TreeGrafter"/>
</dbReference>
<evidence type="ECO:0000256" key="4">
    <source>
        <dbReference type="ARBA" id="ARBA00023242"/>
    </source>
</evidence>
<dbReference type="Ensembl" id="ENSACIT00000020161.1">
    <property type="protein sequence ID" value="ENSACIP00000019638.1"/>
    <property type="gene ID" value="ENSACIG00000015255.1"/>
</dbReference>
<evidence type="ECO:0000256" key="3">
    <source>
        <dbReference type="ARBA" id="ARBA00022490"/>
    </source>
</evidence>
<keyword evidence="6" id="KW-1185">Reference proteome</keyword>
<keyword evidence="3" id="KW-0963">Cytoplasm</keyword>
<comment type="subcellular location">
    <subcellularLocation>
        <location evidence="2">Cytoplasm</location>
    </subcellularLocation>
    <subcellularLocation>
        <location evidence="1">Nucleus</location>
    </subcellularLocation>
</comment>
<reference evidence="5" key="2">
    <citation type="submission" date="2025-09" db="UniProtKB">
        <authorList>
            <consortium name="Ensembl"/>
        </authorList>
    </citation>
    <scope>IDENTIFICATION</scope>
</reference>
<dbReference type="Pfam" id="PF07004">
    <property type="entry name" value="SHIPPO-rpt"/>
    <property type="match status" value="4"/>
</dbReference>
<dbReference type="GO" id="GO:0001940">
    <property type="term" value="C:male pronucleus"/>
    <property type="evidence" value="ECO:0007669"/>
    <property type="project" value="TreeGrafter"/>
</dbReference>
<evidence type="ECO:0000313" key="5">
    <source>
        <dbReference type="Ensembl" id="ENSACIP00000019638.1"/>
    </source>
</evidence>
<evidence type="ECO:0000313" key="6">
    <source>
        <dbReference type="Proteomes" id="UP000261340"/>
    </source>
</evidence>
<evidence type="ECO:0000256" key="1">
    <source>
        <dbReference type="ARBA" id="ARBA00004123"/>
    </source>
</evidence>